<dbReference type="InterPro" id="IPR011624">
    <property type="entry name" value="Metal-dep_PHydrolase_7TM_extra"/>
</dbReference>
<feature type="transmembrane region" description="Helical" evidence="1">
    <location>
        <begin position="294"/>
        <end position="313"/>
    </location>
</feature>
<feature type="transmembrane region" description="Helical" evidence="1">
    <location>
        <begin position="21"/>
        <end position="43"/>
    </location>
</feature>
<dbReference type="Pfam" id="PF07697">
    <property type="entry name" value="7TMR-HDED"/>
    <property type="match status" value="1"/>
</dbReference>
<organism evidence="3 4">
    <name type="scientific">Alkalicoccus halolimnae</name>
    <dbReference type="NCBI Taxonomy" id="1667239"/>
    <lineage>
        <taxon>Bacteria</taxon>
        <taxon>Bacillati</taxon>
        <taxon>Bacillota</taxon>
        <taxon>Bacilli</taxon>
        <taxon>Bacillales</taxon>
        <taxon>Bacillaceae</taxon>
        <taxon>Alkalicoccus</taxon>
    </lineage>
</organism>
<name>A0A5C7F6X0_9BACI</name>
<dbReference type="InterPro" id="IPR006675">
    <property type="entry name" value="HDIG_dom"/>
</dbReference>
<dbReference type="RefSeq" id="WP_147802944.1">
    <property type="nucleotide sequence ID" value="NZ_CP144914.1"/>
</dbReference>
<dbReference type="InterPro" id="IPR006674">
    <property type="entry name" value="HD_domain"/>
</dbReference>
<dbReference type="CDD" id="cd00077">
    <property type="entry name" value="HDc"/>
    <property type="match status" value="1"/>
</dbReference>
<evidence type="ECO:0000256" key="1">
    <source>
        <dbReference type="SAM" id="Phobius"/>
    </source>
</evidence>
<dbReference type="SUPFAM" id="SSF109604">
    <property type="entry name" value="HD-domain/PDEase-like"/>
    <property type="match status" value="1"/>
</dbReference>
<dbReference type="Pfam" id="PF01966">
    <property type="entry name" value="HD"/>
    <property type="match status" value="1"/>
</dbReference>
<accession>A0A5C7F6X0</accession>
<dbReference type="Gene3D" id="1.10.3210.10">
    <property type="entry name" value="Hypothetical protein af1432"/>
    <property type="match status" value="1"/>
</dbReference>
<dbReference type="SMART" id="SM00471">
    <property type="entry name" value="HDc"/>
    <property type="match status" value="1"/>
</dbReference>
<evidence type="ECO:0000313" key="3">
    <source>
        <dbReference type="EMBL" id="WWD81287.1"/>
    </source>
</evidence>
<dbReference type="OrthoDB" id="9806952at2"/>
<dbReference type="InterPro" id="IPR003607">
    <property type="entry name" value="HD/PDEase_dom"/>
</dbReference>
<gene>
    <name evidence="3" type="ORF">FTX54_006990</name>
</gene>
<feature type="transmembrane region" description="Helical" evidence="1">
    <location>
        <begin position="325"/>
        <end position="347"/>
    </location>
</feature>
<dbReference type="InterPro" id="IPR052722">
    <property type="entry name" value="PgpH_phosphodiesterase"/>
</dbReference>
<keyword evidence="4" id="KW-1185">Reference proteome</keyword>
<evidence type="ECO:0000313" key="4">
    <source>
        <dbReference type="Proteomes" id="UP000321816"/>
    </source>
</evidence>
<dbReference type="InterPro" id="IPR011621">
    <property type="entry name" value="Metal-dep_PHydrolase_7TM_intra"/>
</dbReference>
<sequence>MANRSSIDQHTWWNKIKNHRYIRFILFCLLGLVTFGLLFSNVIPQTVDIESGNVATDSIRSPVTVENKAETERLQQEAIDSVEPAYSLNPRYADNQIERLNDVFASVRLVQLEIRDQRGELTSIGDGGSETEDQQRVWSEEEQIQELRDRISPEIAEQLSDDVMLTFLESSSEELQIAQETSTSAVHDVMSEEVSLAQVETARDLAEEKVRLVSVRGTLEEAMAQLTRHTVTANFMIDEDATLEAREAAAESVEPVLIREGELLVEEGQVITSDVYDQLTLAGLTNDTSVYTPYFGLALLIFLMMFLLSYYLNDANTTLKSNNTHLLLFMLIYTVTLSVMKLTSFLQPLDPDGIAYVVPAAAGTMLVSMLLQSRVALFMSFLLGIAAGIMFNYHTTAIMDYSFALYVFFSGVAGVFFLSKSNHISRMLKTGTLIAAVNVTIASALLLLKGVPITLVETGIYTGSAVAGGYIAIILAVGLLPFFEAGFGILSTSKLIELSNPNHPLLRKILLEAPGTYHHSVVVANLAEGACEAIGANGLLARVGAYYHDIGKTKRPQFFIENQMRISNPHDKIAPKVSASIIIAHPYDGAEMLKKYRLPKEIIDIAEQHHGTTQLKYFYFKAREKSTDVKESDYRYPGPKAQTKESAVLGVADSVEAAVRSMQAPTQEKIEELVKKIINDRLEDGQFDECDLTLKELHTAYVSICESLKGTFHSRIDYPDEKDLPKVEGEN</sequence>
<keyword evidence="1" id="KW-0812">Transmembrane</keyword>
<reference evidence="3 4" key="1">
    <citation type="submission" date="2024-01" db="EMBL/GenBank/DDBJ databases">
        <title>Complete Genome Sequence of Alkalicoccus halolimnae BZ-SZ-XJ29T, a Moderately Halophilic Bacterium Isolated from a Salt Lake.</title>
        <authorList>
            <person name="Zhao B."/>
        </authorList>
    </citation>
    <scope>NUCLEOTIDE SEQUENCE [LARGE SCALE GENOMIC DNA]</scope>
    <source>
        <strain evidence="3 4">BZ-SZ-XJ29</strain>
    </source>
</reference>
<keyword evidence="1" id="KW-0472">Membrane</keyword>
<dbReference type="PANTHER" id="PTHR36442:SF1">
    <property type="entry name" value="CYCLIC-DI-AMP PHOSPHODIESTERASE PGPH"/>
    <property type="match status" value="1"/>
</dbReference>
<dbReference type="PANTHER" id="PTHR36442">
    <property type="entry name" value="CYCLIC-DI-AMP PHOSPHODIESTERASE PGPH"/>
    <property type="match status" value="1"/>
</dbReference>
<feature type="domain" description="HD/PDEase" evidence="2">
    <location>
        <begin position="512"/>
        <end position="667"/>
    </location>
</feature>
<dbReference type="Proteomes" id="UP000321816">
    <property type="component" value="Chromosome"/>
</dbReference>
<feature type="transmembrane region" description="Helical" evidence="1">
    <location>
        <begin position="460"/>
        <end position="483"/>
    </location>
</feature>
<proteinExistence type="predicted"/>
<dbReference type="NCBIfam" id="TIGR00277">
    <property type="entry name" value="HDIG"/>
    <property type="match status" value="1"/>
</dbReference>
<dbReference type="EMBL" id="CP144914">
    <property type="protein sequence ID" value="WWD81287.1"/>
    <property type="molecule type" value="Genomic_DNA"/>
</dbReference>
<dbReference type="AlphaFoldDB" id="A0A5C7F6X0"/>
<protein>
    <submittedName>
        <fullName evidence="3">HD family phosphohydrolase</fullName>
    </submittedName>
</protein>
<evidence type="ECO:0000259" key="2">
    <source>
        <dbReference type="SMART" id="SM00471"/>
    </source>
</evidence>
<feature type="transmembrane region" description="Helical" evidence="1">
    <location>
        <begin position="401"/>
        <end position="418"/>
    </location>
</feature>
<keyword evidence="1" id="KW-1133">Transmembrane helix</keyword>
<feature type="transmembrane region" description="Helical" evidence="1">
    <location>
        <begin position="376"/>
        <end position="395"/>
    </location>
</feature>
<dbReference type="Pfam" id="PF07698">
    <property type="entry name" value="7TM-7TMR_HD"/>
    <property type="match status" value="1"/>
</dbReference>
<feature type="transmembrane region" description="Helical" evidence="1">
    <location>
        <begin position="430"/>
        <end position="448"/>
    </location>
</feature>
<dbReference type="KEGG" id="ahal:FTX54_006990"/>